<dbReference type="SUPFAM" id="SSF47979">
    <property type="entry name" value="Iron-dependent repressor protein, dimerization domain"/>
    <property type="match status" value="1"/>
</dbReference>
<dbReference type="Gene3D" id="2.30.30.90">
    <property type="match status" value="1"/>
</dbReference>
<dbReference type="GO" id="GO:0003677">
    <property type="term" value="F:DNA binding"/>
    <property type="evidence" value="ECO:0007669"/>
    <property type="project" value="UniProtKB-KW"/>
</dbReference>
<feature type="region of interest" description="Disordered" evidence="13">
    <location>
        <begin position="230"/>
        <end position="301"/>
    </location>
</feature>
<dbReference type="PANTHER" id="PTHR33238:SF11">
    <property type="entry name" value="TRANSCRIPTIONAL REGULATOR MNTR"/>
    <property type="match status" value="1"/>
</dbReference>
<keyword evidence="7" id="KW-0805">Transcription regulation</keyword>
<evidence type="ECO:0000256" key="1">
    <source>
        <dbReference type="ARBA" id="ARBA00004496"/>
    </source>
</evidence>
<keyword evidence="6" id="KW-0408">Iron</keyword>
<keyword evidence="16" id="KW-1185">Reference proteome</keyword>
<evidence type="ECO:0000256" key="6">
    <source>
        <dbReference type="ARBA" id="ARBA00023004"/>
    </source>
</evidence>
<keyword evidence="4" id="KW-0963">Cytoplasm</keyword>
<accession>A0A6M6JTL9</accession>
<evidence type="ECO:0000256" key="12">
    <source>
        <dbReference type="ARBA" id="ARBA00032593"/>
    </source>
</evidence>
<dbReference type="InterPro" id="IPR050536">
    <property type="entry name" value="DtxR_MntR_Metal-Reg"/>
</dbReference>
<organism evidence="15 16">
    <name type="scientific">Pseudonocardia broussonetiae</name>
    <dbReference type="NCBI Taxonomy" id="2736640"/>
    <lineage>
        <taxon>Bacteria</taxon>
        <taxon>Bacillati</taxon>
        <taxon>Actinomycetota</taxon>
        <taxon>Actinomycetes</taxon>
        <taxon>Pseudonocardiales</taxon>
        <taxon>Pseudonocardiaceae</taxon>
        <taxon>Pseudonocardia</taxon>
    </lineage>
</organism>
<evidence type="ECO:0000313" key="16">
    <source>
        <dbReference type="Proteomes" id="UP000505377"/>
    </source>
</evidence>
<comment type="subcellular location">
    <subcellularLocation>
        <location evidence="1">Cytoplasm</location>
    </subcellularLocation>
</comment>
<dbReference type="InterPro" id="IPR007167">
    <property type="entry name" value="Fe-transptr_FeoA-like"/>
</dbReference>
<keyword evidence="5" id="KW-0678">Repressor</keyword>
<dbReference type="InterPro" id="IPR036421">
    <property type="entry name" value="Fe_dep_repressor_sf"/>
</dbReference>
<dbReference type="Proteomes" id="UP000505377">
    <property type="component" value="Chromosome"/>
</dbReference>
<keyword evidence="11" id="KW-0464">Manganese</keyword>
<dbReference type="InterPro" id="IPR022687">
    <property type="entry name" value="HTH_DTXR"/>
</dbReference>
<dbReference type="RefSeq" id="WP_172168640.1">
    <property type="nucleotide sequence ID" value="NZ_CP053564.1"/>
</dbReference>
<dbReference type="InterPro" id="IPR036390">
    <property type="entry name" value="WH_DNA-bd_sf"/>
</dbReference>
<evidence type="ECO:0000256" key="3">
    <source>
        <dbReference type="ARBA" id="ARBA00011738"/>
    </source>
</evidence>
<dbReference type="GO" id="GO:0046914">
    <property type="term" value="F:transition metal ion binding"/>
    <property type="evidence" value="ECO:0007669"/>
    <property type="project" value="InterPro"/>
</dbReference>
<reference evidence="15 16" key="1">
    <citation type="submission" date="2020-05" db="EMBL/GenBank/DDBJ databases">
        <authorList>
            <person name="Mo P."/>
        </authorList>
    </citation>
    <scope>NUCLEOTIDE SEQUENCE [LARGE SCALE GENOMIC DNA]</scope>
    <source>
        <strain evidence="15 16">Gen01</strain>
    </source>
</reference>
<dbReference type="InterPro" id="IPR008988">
    <property type="entry name" value="Transcriptional_repressor_C"/>
</dbReference>
<evidence type="ECO:0000256" key="13">
    <source>
        <dbReference type="SAM" id="MobiDB-lite"/>
    </source>
</evidence>
<evidence type="ECO:0000256" key="8">
    <source>
        <dbReference type="ARBA" id="ARBA00023125"/>
    </source>
</evidence>
<dbReference type="Pfam" id="PF01325">
    <property type="entry name" value="Fe_dep_repress"/>
    <property type="match status" value="1"/>
</dbReference>
<dbReference type="AlphaFoldDB" id="A0A6M6JTL9"/>
<dbReference type="Gene3D" id="1.10.60.10">
    <property type="entry name" value="Iron dependent repressor, metal binding and dimerisation domain"/>
    <property type="match status" value="1"/>
</dbReference>
<dbReference type="SUPFAM" id="SSF46785">
    <property type="entry name" value="Winged helix' DNA-binding domain"/>
    <property type="match status" value="1"/>
</dbReference>
<evidence type="ECO:0000256" key="4">
    <source>
        <dbReference type="ARBA" id="ARBA00022490"/>
    </source>
</evidence>
<dbReference type="GO" id="GO:0005737">
    <property type="term" value="C:cytoplasm"/>
    <property type="evidence" value="ECO:0007669"/>
    <property type="project" value="UniProtKB-SubCell"/>
</dbReference>
<dbReference type="PANTHER" id="PTHR33238">
    <property type="entry name" value="IRON (METAL) DEPENDENT REPRESSOR, DTXR FAMILY"/>
    <property type="match status" value="1"/>
</dbReference>
<sequence>MADSSDGRVPGCCVLALSDSVENYLKALHAVAREAEPVTTSRVAARLGVSPPSVSAMMARLAAAGLVIRLGRRFELTEHGARHAQAIVRRHRLLETFLDRMLGVPWDEVHAEAELLEHALSDRLADRIASALGDPRHDPHGAPIPPRDGSYREDWPDPLSTAPVGSRFRVERVSGRHGTQLRYLGDLGIRPGVTLLVEERAPFGGPLWVSVDGRRHGLGEPLTHRIHGVVDTGHDQRGSTADDAMGPGSEAGQRGAGRRASYPDRSDRVLADALDRCVPPREGDQQMSVRPLAAPTDRTTP</sequence>
<dbReference type="GO" id="GO:0003700">
    <property type="term" value="F:DNA-binding transcription factor activity"/>
    <property type="evidence" value="ECO:0007669"/>
    <property type="project" value="InterPro"/>
</dbReference>
<dbReference type="GO" id="GO:0046983">
    <property type="term" value="F:protein dimerization activity"/>
    <property type="evidence" value="ECO:0007669"/>
    <property type="project" value="InterPro"/>
</dbReference>
<keyword evidence="10" id="KW-0804">Transcription</keyword>
<dbReference type="InterPro" id="IPR038157">
    <property type="entry name" value="FeoA_core_dom"/>
</dbReference>
<keyword evidence="9" id="KW-0010">Activator</keyword>
<feature type="region of interest" description="Disordered" evidence="13">
    <location>
        <begin position="131"/>
        <end position="153"/>
    </location>
</feature>
<dbReference type="PROSITE" id="PS50944">
    <property type="entry name" value="HTH_DTXR"/>
    <property type="match status" value="1"/>
</dbReference>
<evidence type="ECO:0000256" key="7">
    <source>
        <dbReference type="ARBA" id="ARBA00023015"/>
    </source>
</evidence>
<evidence type="ECO:0000256" key="9">
    <source>
        <dbReference type="ARBA" id="ARBA00023159"/>
    </source>
</evidence>
<dbReference type="Pfam" id="PF04023">
    <property type="entry name" value="FeoA"/>
    <property type="match status" value="1"/>
</dbReference>
<dbReference type="FunFam" id="1.10.60.10:FF:000004">
    <property type="entry name" value="DtxR family transcriptional regulator"/>
    <property type="match status" value="1"/>
</dbReference>
<evidence type="ECO:0000256" key="10">
    <source>
        <dbReference type="ARBA" id="ARBA00023163"/>
    </source>
</evidence>
<protein>
    <recommendedName>
        <fullName evidence="12">Manganese transport regulator</fullName>
    </recommendedName>
</protein>
<dbReference type="Pfam" id="PF02742">
    <property type="entry name" value="Fe_dep_repr_C"/>
    <property type="match status" value="1"/>
</dbReference>
<dbReference type="SMART" id="SM00529">
    <property type="entry name" value="HTH_DTXR"/>
    <property type="match status" value="1"/>
</dbReference>
<keyword evidence="8" id="KW-0238">DNA-binding</keyword>
<dbReference type="SMART" id="SM00899">
    <property type="entry name" value="FeoA"/>
    <property type="match status" value="1"/>
</dbReference>
<dbReference type="SUPFAM" id="SSF50037">
    <property type="entry name" value="C-terminal domain of transcriptional repressors"/>
    <property type="match status" value="1"/>
</dbReference>
<gene>
    <name evidence="15" type="ORF">HOP40_20155</name>
</gene>
<name>A0A6M6JTL9_9PSEU</name>
<dbReference type="Gene3D" id="1.10.10.10">
    <property type="entry name" value="Winged helix-like DNA-binding domain superfamily/Winged helix DNA-binding domain"/>
    <property type="match status" value="1"/>
</dbReference>
<dbReference type="KEGG" id="pbro:HOP40_20155"/>
<evidence type="ECO:0000256" key="11">
    <source>
        <dbReference type="ARBA" id="ARBA00023211"/>
    </source>
</evidence>
<feature type="domain" description="HTH dtxR-type" evidence="14">
    <location>
        <begin position="17"/>
        <end position="77"/>
    </location>
</feature>
<feature type="compositionally biased region" description="Basic and acidic residues" evidence="13">
    <location>
        <begin position="261"/>
        <end position="284"/>
    </location>
</feature>
<dbReference type="InterPro" id="IPR001367">
    <property type="entry name" value="Fe_dep_repressor"/>
</dbReference>
<evidence type="ECO:0000256" key="2">
    <source>
        <dbReference type="ARBA" id="ARBA00007871"/>
    </source>
</evidence>
<evidence type="ECO:0000313" key="15">
    <source>
        <dbReference type="EMBL" id="QJY50760.1"/>
    </source>
</evidence>
<evidence type="ECO:0000259" key="14">
    <source>
        <dbReference type="PROSITE" id="PS50944"/>
    </source>
</evidence>
<proteinExistence type="inferred from homology"/>
<comment type="similarity">
    <text evidence="2">Belongs to the DtxR/MntR family.</text>
</comment>
<dbReference type="EMBL" id="CP053564">
    <property type="protein sequence ID" value="QJY50760.1"/>
    <property type="molecule type" value="Genomic_DNA"/>
</dbReference>
<comment type="subunit">
    <text evidence="3">Homodimer.</text>
</comment>
<evidence type="ECO:0000256" key="5">
    <source>
        <dbReference type="ARBA" id="ARBA00022491"/>
    </source>
</evidence>
<dbReference type="InterPro" id="IPR022689">
    <property type="entry name" value="Iron_dep_repressor"/>
</dbReference>
<dbReference type="InterPro" id="IPR036388">
    <property type="entry name" value="WH-like_DNA-bd_sf"/>
</dbReference>